<dbReference type="EMBL" id="JABEQL010000065">
    <property type="protein sequence ID" value="MBB2181255.1"/>
    <property type="molecule type" value="Genomic_DNA"/>
</dbReference>
<organism evidence="3 4">
    <name type="scientific">Gluconacetobacter tumulicola</name>
    <dbReference type="NCBI Taxonomy" id="1017177"/>
    <lineage>
        <taxon>Bacteria</taxon>
        <taxon>Pseudomonadati</taxon>
        <taxon>Pseudomonadota</taxon>
        <taxon>Alphaproteobacteria</taxon>
        <taxon>Acetobacterales</taxon>
        <taxon>Acetobacteraceae</taxon>
        <taxon>Gluconacetobacter</taxon>
    </lineage>
</organism>
<evidence type="ECO:0000313" key="3">
    <source>
        <dbReference type="EMBL" id="MBB2181255.1"/>
    </source>
</evidence>
<gene>
    <name evidence="3" type="ORF">HLH29_19295</name>
</gene>
<evidence type="ECO:0000256" key="1">
    <source>
        <dbReference type="SAM" id="MobiDB-lite"/>
    </source>
</evidence>
<dbReference type="InterPro" id="IPR038721">
    <property type="entry name" value="IS701-like_DDE_dom"/>
</dbReference>
<comment type="caution">
    <text evidence="3">The sequence shown here is derived from an EMBL/GenBank/DDBJ whole genome shotgun (WGS) entry which is preliminary data.</text>
</comment>
<dbReference type="SUPFAM" id="SSF53098">
    <property type="entry name" value="Ribonuclease H-like"/>
    <property type="match status" value="1"/>
</dbReference>
<proteinExistence type="predicted"/>
<sequence length="454" mass="50869">MEGEAGNDVGFSGIAAWLGPFRAAFTAPTWRRVLVLTSGAIMSPGRRTVCSALRAMGLDDVADFSSFHRVLNCNRWSALALARTLFVWLVAVLVPDGPVIIGIDDTLERRTGRKISARGIYRDPVRSSHGHFVKASGLRWQAFMLLAPTSWAGRVWGLPFLTVLCPSERYARERGRPHRKLTDRARQGLLQVARWLPGRRIIAVTDSSYASIDLLDAVRDRVCMVSRLRLDARLFDPPPPRTARTLGRPRRTGERQPSLASRLENPAIQWSEATIGAWYGGQEHRVEFISGTALWHNPGRAVPIRYVLVRDPAGRFRPQAFLCTDLAASPADILTWFVRRWSMEVTFAETRRHLGIETQRQWADLAIARTTPVLMGLFSVITLVANDLQKQGNVRPAATAWYRKNVPTFSDAIAAVRRELWAAPYFHTSPSNLEQRKIPLALFNSLLNNACYAA</sequence>
<reference evidence="3 4" key="1">
    <citation type="submission" date="2020-04" db="EMBL/GenBank/DDBJ databases">
        <title>Description of novel Gluconacetobacter.</title>
        <authorList>
            <person name="Sombolestani A."/>
        </authorList>
    </citation>
    <scope>NUCLEOTIDE SEQUENCE [LARGE SCALE GENOMIC DNA]</scope>
    <source>
        <strain evidence="3 4">LMG 27725</strain>
    </source>
</reference>
<accession>A0A7W4JH94</accession>
<evidence type="ECO:0000313" key="4">
    <source>
        <dbReference type="Proteomes" id="UP000525623"/>
    </source>
</evidence>
<feature type="region of interest" description="Disordered" evidence="1">
    <location>
        <begin position="239"/>
        <end position="259"/>
    </location>
</feature>
<dbReference type="Proteomes" id="UP000525623">
    <property type="component" value="Unassembled WGS sequence"/>
</dbReference>
<name>A0A7W4JH94_9PROT</name>
<dbReference type="RefSeq" id="WP_182968977.1">
    <property type="nucleotide sequence ID" value="NZ_BAABGC010000033.1"/>
</dbReference>
<protein>
    <recommendedName>
        <fullName evidence="2">Transposase IS701-like DDE domain-containing protein</fullName>
    </recommendedName>
</protein>
<dbReference type="Pfam" id="PF13546">
    <property type="entry name" value="DDE_5"/>
    <property type="match status" value="1"/>
</dbReference>
<evidence type="ECO:0000259" key="2">
    <source>
        <dbReference type="Pfam" id="PF13546"/>
    </source>
</evidence>
<feature type="domain" description="Transposase IS701-like DDE" evidence="2">
    <location>
        <begin position="20"/>
        <end position="281"/>
    </location>
</feature>
<keyword evidence="4" id="KW-1185">Reference proteome</keyword>
<dbReference type="AlphaFoldDB" id="A0A7W4JH94"/>
<dbReference type="InterPro" id="IPR012337">
    <property type="entry name" value="RNaseH-like_sf"/>
</dbReference>